<organism evidence="1">
    <name type="scientific">Oryza brachyantha</name>
    <name type="common">malo sina</name>
    <dbReference type="NCBI Taxonomy" id="4533"/>
    <lineage>
        <taxon>Eukaryota</taxon>
        <taxon>Viridiplantae</taxon>
        <taxon>Streptophyta</taxon>
        <taxon>Embryophyta</taxon>
        <taxon>Tracheophyta</taxon>
        <taxon>Spermatophyta</taxon>
        <taxon>Magnoliopsida</taxon>
        <taxon>Liliopsida</taxon>
        <taxon>Poales</taxon>
        <taxon>Poaceae</taxon>
        <taxon>BOP clade</taxon>
        <taxon>Oryzoideae</taxon>
        <taxon>Oryzeae</taxon>
        <taxon>Oryzinae</taxon>
        <taxon>Oryza</taxon>
    </lineage>
</organism>
<dbReference type="Proteomes" id="UP000006038">
    <property type="component" value="Chromosome 4"/>
</dbReference>
<sequence length="66" mass="7194">MLQLKKSIRINFYINCRFFTGAPGLASSGGERLGGTCPSPRAWTIVRSAATSPRTTTGFFNSERPL</sequence>
<protein>
    <submittedName>
        <fullName evidence="1">Uncharacterized protein</fullName>
    </submittedName>
</protein>
<dbReference type="AlphaFoldDB" id="J3M2Q3"/>
<evidence type="ECO:0000313" key="1">
    <source>
        <dbReference type="EnsemblPlants" id="OB04G36780.1"/>
    </source>
</evidence>
<dbReference type="HOGENOM" id="CLU_2835245_0_0_1"/>
<proteinExistence type="predicted"/>
<keyword evidence="2" id="KW-1185">Reference proteome</keyword>
<evidence type="ECO:0000313" key="2">
    <source>
        <dbReference type="Proteomes" id="UP000006038"/>
    </source>
</evidence>
<reference evidence="1" key="2">
    <citation type="submission" date="2013-04" db="UniProtKB">
        <authorList>
            <consortium name="EnsemblPlants"/>
        </authorList>
    </citation>
    <scope>IDENTIFICATION</scope>
</reference>
<dbReference type="Gramene" id="OB04G36780.1">
    <property type="protein sequence ID" value="OB04G36780.1"/>
    <property type="gene ID" value="OB04G36780"/>
</dbReference>
<dbReference type="EnsemblPlants" id="OB04G36780.1">
    <property type="protein sequence ID" value="OB04G36780.1"/>
    <property type="gene ID" value="OB04G36780"/>
</dbReference>
<name>J3M2Q3_ORYBR</name>
<reference evidence="1" key="1">
    <citation type="journal article" date="2013" name="Nat. Commun.">
        <title>Whole-genome sequencing of Oryza brachyantha reveals mechanisms underlying Oryza genome evolution.</title>
        <authorList>
            <person name="Chen J."/>
            <person name="Huang Q."/>
            <person name="Gao D."/>
            <person name="Wang J."/>
            <person name="Lang Y."/>
            <person name="Liu T."/>
            <person name="Li B."/>
            <person name="Bai Z."/>
            <person name="Luis Goicoechea J."/>
            <person name="Liang C."/>
            <person name="Chen C."/>
            <person name="Zhang W."/>
            <person name="Sun S."/>
            <person name="Liao Y."/>
            <person name="Zhang X."/>
            <person name="Yang L."/>
            <person name="Song C."/>
            <person name="Wang M."/>
            <person name="Shi J."/>
            <person name="Liu G."/>
            <person name="Liu J."/>
            <person name="Zhou H."/>
            <person name="Zhou W."/>
            <person name="Yu Q."/>
            <person name="An N."/>
            <person name="Chen Y."/>
            <person name="Cai Q."/>
            <person name="Wang B."/>
            <person name="Liu B."/>
            <person name="Min J."/>
            <person name="Huang Y."/>
            <person name="Wu H."/>
            <person name="Li Z."/>
            <person name="Zhang Y."/>
            <person name="Yin Y."/>
            <person name="Song W."/>
            <person name="Jiang J."/>
            <person name="Jackson S.A."/>
            <person name="Wing R.A."/>
            <person name="Wang J."/>
            <person name="Chen M."/>
        </authorList>
    </citation>
    <scope>NUCLEOTIDE SEQUENCE [LARGE SCALE GENOMIC DNA]</scope>
    <source>
        <strain evidence="1">cv. IRGC 101232</strain>
    </source>
</reference>
<accession>J3M2Q3</accession>